<dbReference type="Proteomes" id="UP000282977">
    <property type="component" value="Unassembled WGS sequence"/>
</dbReference>
<feature type="signal peptide" evidence="1">
    <location>
        <begin position="1"/>
        <end position="28"/>
    </location>
</feature>
<comment type="caution">
    <text evidence="2">The sequence shown here is derived from an EMBL/GenBank/DDBJ whole genome shotgun (WGS) entry which is preliminary data.</text>
</comment>
<keyword evidence="3" id="KW-1185">Reference proteome</keyword>
<evidence type="ECO:0000256" key="1">
    <source>
        <dbReference type="SAM" id="SignalP"/>
    </source>
</evidence>
<accession>A0A437JD03</accession>
<feature type="chain" id="PRO_5018983804" description="Tetratricopeptide repeat protein" evidence="1">
    <location>
        <begin position="29"/>
        <end position="577"/>
    </location>
</feature>
<dbReference type="PANTHER" id="PTHR45588">
    <property type="entry name" value="TPR DOMAIN-CONTAINING PROTEIN"/>
    <property type="match status" value="1"/>
</dbReference>
<dbReference type="RefSeq" id="WP_127689324.1">
    <property type="nucleotide sequence ID" value="NZ_RZUL01000001.1"/>
</dbReference>
<dbReference type="EMBL" id="RZUL01000001">
    <property type="protein sequence ID" value="RVT43785.1"/>
    <property type="molecule type" value="Genomic_DNA"/>
</dbReference>
<protein>
    <recommendedName>
        <fullName evidence="4">Tetratricopeptide repeat protein</fullName>
    </recommendedName>
</protein>
<keyword evidence="1" id="KW-0732">Signal</keyword>
<dbReference type="Gene3D" id="1.25.40.10">
    <property type="entry name" value="Tetratricopeptide repeat domain"/>
    <property type="match status" value="1"/>
</dbReference>
<dbReference type="InterPro" id="IPR011990">
    <property type="entry name" value="TPR-like_helical_dom_sf"/>
</dbReference>
<sequence length="577" mass="61968">MTPRFLSVLALATAAPALGSALSLPRAAAPASDVMAQFTPQALMASGCGFVAQGEGVVAGKGLATMPLIDGLAPIHYPVTTVDPVAQRYFDQGMALLYGFEFAKAERSFAAGRSRDPACAMCAWGEALAIGPYINSGPSGEARIATAYGLTAQALAQPDISAKERALILALQSRYAPGGPKAQKGVHAVTFANAMQALSDRWPDDDMVMVLTAEAAMNVRPWDYWEADNATPRAWARRAIALVETVLARNPDQPEAQHLYIHLTEASTTPGRAERAADMLETAAPASAHLVHMPSHTYYRIGRFADSVKVNVKAIGVDEAMARRLGDNPQYYGYFNHHTHFILSAAEQVGDRATALKAAADLEAAIPVEKAMKAPYLQERLGTALQVRAQFARDLKELLAIPQPDARLSELRQLWWALRAEGLGRAGQVAAAKRELVAMRQARGRKKLDPDFRPLAKLAETIAMARMAEGSGNPKGAIRLLQAAAGIERTFSYNEPPVWHQPVDAALGALLLRTGDARGAKAAFDRALVRRPGNAWVLWGIAQAQAALGDRQASEQSRAAYRKSWAGEPDSSLLAML</sequence>
<evidence type="ECO:0000313" key="3">
    <source>
        <dbReference type="Proteomes" id="UP000282977"/>
    </source>
</evidence>
<evidence type="ECO:0000313" key="2">
    <source>
        <dbReference type="EMBL" id="RVT43785.1"/>
    </source>
</evidence>
<dbReference type="AlphaFoldDB" id="A0A437JD03"/>
<dbReference type="PANTHER" id="PTHR45588:SF1">
    <property type="entry name" value="WW DOMAIN-CONTAINING PROTEIN"/>
    <property type="match status" value="1"/>
</dbReference>
<proteinExistence type="predicted"/>
<name>A0A437JD03_9SPHN</name>
<reference evidence="2 3" key="1">
    <citation type="submission" date="2019-01" db="EMBL/GenBank/DDBJ databases">
        <authorList>
            <person name="Chen W.-M."/>
        </authorList>
    </citation>
    <scope>NUCLEOTIDE SEQUENCE [LARGE SCALE GENOMIC DNA]</scope>
    <source>
        <strain evidence="2 3">TLA-22</strain>
    </source>
</reference>
<organism evidence="2 3">
    <name type="scientific">Sphingobium algorifonticola</name>
    <dbReference type="NCBI Taxonomy" id="2008318"/>
    <lineage>
        <taxon>Bacteria</taxon>
        <taxon>Pseudomonadati</taxon>
        <taxon>Pseudomonadota</taxon>
        <taxon>Alphaproteobacteria</taxon>
        <taxon>Sphingomonadales</taxon>
        <taxon>Sphingomonadaceae</taxon>
        <taxon>Sphingobium</taxon>
    </lineage>
</organism>
<evidence type="ECO:0008006" key="4">
    <source>
        <dbReference type="Google" id="ProtNLM"/>
    </source>
</evidence>
<gene>
    <name evidence="2" type="ORF">ENE74_04075</name>
</gene>
<dbReference type="SUPFAM" id="SSF48452">
    <property type="entry name" value="TPR-like"/>
    <property type="match status" value="2"/>
</dbReference>
<dbReference type="OrthoDB" id="9778494at2"/>